<keyword evidence="1 2" id="KW-0732">Signal</keyword>
<dbReference type="InterPro" id="IPR003715">
    <property type="entry name" value="Poly_export_N"/>
</dbReference>
<comment type="caution">
    <text evidence="5">The sequence shown here is derived from an EMBL/GenBank/DDBJ whole genome shotgun (WGS) entry which is preliminary data.</text>
</comment>
<dbReference type="EMBL" id="SBKP01000003">
    <property type="protein sequence ID" value="RXR29955.1"/>
    <property type="molecule type" value="Genomic_DNA"/>
</dbReference>
<dbReference type="AlphaFoldDB" id="A0A4Q1KKM2"/>
<feature type="signal peptide" evidence="2">
    <location>
        <begin position="1"/>
        <end position="24"/>
    </location>
</feature>
<dbReference type="Gene3D" id="3.10.560.10">
    <property type="entry name" value="Outer membrane lipoprotein wza domain like"/>
    <property type="match status" value="2"/>
</dbReference>
<dbReference type="InterPro" id="IPR049712">
    <property type="entry name" value="Poly_export"/>
</dbReference>
<keyword evidence="6" id="KW-1185">Reference proteome</keyword>
<dbReference type="Pfam" id="PF02563">
    <property type="entry name" value="Poly_export"/>
    <property type="match status" value="1"/>
</dbReference>
<evidence type="ECO:0000259" key="3">
    <source>
        <dbReference type="Pfam" id="PF02563"/>
    </source>
</evidence>
<evidence type="ECO:0000259" key="4">
    <source>
        <dbReference type="Pfam" id="PF10531"/>
    </source>
</evidence>
<feature type="domain" description="Polysaccharide export protein N-terminal" evidence="3">
    <location>
        <begin position="47"/>
        <end position="123"/>
    </location>
</feature>
<feature type="domain" description="Soluble ligand binding" evidence="4">
    <location>
        <begin position="131"/>
        <end position="173"/>
    </location>
</feature>
<reference evidence="6" key="1">
    <citation type="submission" date="2019-01" db="EMBL/GenBank/DDBJ databases">
        <title>Cytophagaceae bacterium strain CAR-16.</title>
        <authorList>
            <person name="Chen W.-M."/>
        </authorList>
    </citation>
    <scope>NUCLEOTIDE SEQUENCE [LARGE SCALE GENOMIC DNA]</scope>
    <source>
        <strain evidence="6">CHR27</strain>
    </source>
</reference>
<feature type="chain" id="PRO_5020378897" evidence="2">
    <location>
        <begin position="25"/>
        <end position="281"/>
    </location>
</feature>
<dbReference type="InterPro" id="IPR019554">
    <property type="entry name" value="Soluble_ligand-bd"/>
</dbReference>
<dbReference type="Pfam" id="PF10531">
    <property type="entry name" value="SLBB"/>
    <property type="match status" value="2"/>
</dbReference>
<dbReference type="RefSeq" id="WP_129403498.1">
    <property type="nucleotide sequence ID" value="NZ_SBKP01000003.1"/>
</dbReference>
<dbReference type="OrthoDB" id="197007at2"/>
<sequence length="281" mass="30269">MNDAIKAASLLVVMMFGSTMVAHAQAAPAAPQPMPVASAPQAFSSVPTDDAYVLGTGDVITAEVLGRAEFKTQVQIQADGTLQLPFLGTVKAADMSVLQFRETIKNSLKKGGYYADPIVNVTVVNYASRYVIVLGDVGRPGMVPVDRNYRVSEILALVGGPRDSGSDFIMLRRTTGEEIQLDIRKLATGTLDQDPFVKPGDKLFVPKAETFYIYGQIARPGTLKIDTGMDLRRAIAAAGGLTTMGSEKKVKVIRDGKEIKKFPLSEPIKNGDVINVGERFF</sequence>
<evidence type="ECO:0000313" key="5">
    <source>
        <dbReference type="EMBL" id="RXR29955.1"/>
    </source>
</evidence>
<accession>A0A4Q1KKM2</accession>
<gene>
    <name evidence="5" type="ORF">EQG66_05320</name>
</gene>
<proteinExistence type="predicted"/>
<dbReference type="GO" id="GO:0015159">
    <property type="term" value="F:polysaccharide transmembrane transporter activity"/>
    <property type="evidence" value="ECO:0007669"/>
    <property type="project" value="InterPro"/>
</dbReference>
<evidence type="ECO:0000313" key="6">
    <source>
        <dbReference type="Proteomes" id="UP000290958"/>
    </source>
</evidence>
<feature type="domain" description="Soluble ligand binding" evidence="4">
    <location>
        <begin position="211"/>
        <end position="259"/>
    </location>
</feature>
<dbReference type="PANTHER" id="PTHR33619:SF3">
    <property type="entry name" value="POLYSACCHARIDE EXPORT PROTEIN GFCE-RELATED"/>
    <property type="match status" value="1"/>
</dbReference>
<dbReference type="PANTHER" id="PTHR33619">
    <property type="entry name" value="POLYSACCHARIDE EXPORT PROTEIN GFCE-RELATED"/>
    <property type="match status" value="1"/>
</dbReference>
<name>A0A4Q1KKM2_9SPHN</name>
<evidence type="ECO:0000256" key="1">
    <source>
        <dbReference type="ARBA" id="ARBA00022729"/>
    </source>
</evidence>
<dbReference type="Proteomes" id="UP000290958">
    <property type="component" value="Unassembled WGS sequence"/>
</dbReference>
<evidence type="ECO:0000256" key="2">
    <source>
        <dbReference type="SAM" id="SignalP"/>
    </source>
</evidence>
<organism evidence="5 6">
    <name type="scientific">Sphingobium fluviale</name>
    <dbReference type="NCBI Taxonomy" id="2506423"/>
    <lineage>
        <taxon>Bacteria</taxon>
        <taxon>Pseudomonadati</taxon>
        <taxon>Pseudomonadota</taxon>
        <taxon>Alphaproteobacteria</taxon>
        <taxon>Sphingomonadales</taxon>
        <taxon>Sphingomonadaceae</taxon>
        <taxon>Sphingobium</taxon>
    </lineage>
</organism>
<dbReference type="Gene3D" id="3.30.1950.10">
    <property type="entry name" value="wza like domain"/>
    <property type="match status" value="1"/>
</dbReference>
<protein>
    <submittedName>
        <fullName evidence="5">Capsular biosynthesis protein</fullName>
    </submittedName>
</protein>